<name>A0ABT0MM48_9GAMM</name>
<keyword evidence="3" id="KW-1185">Reference proteome</keyword>
<evidence type="ECO:0000313" key="2">
    <source>
        <dbReference type="EMBL" id="MCL1635957.1"/>
    </source>
</evidence>
<protein>
    <submittedName>
        <fullName evidence="2">Cytochrome c oxidase assembly factor 1 family protein</fullName>
    </submittedName>
</protein>
<dbReference type="RefSeq" id="WP_249475933.1">
    <property type="nucleotide sequence ID" value="NZ_JAMBEP010000005.1"/>
</dbReference>
<feature type="transmembrane region" description="Helical" evidence="1">
    <location>
        <begin position="14"/>
        <end position="39"/>
    </location>
</feature>
<dbReference type="EMBL" id="JAMBEP010000005">
    <property type="protein sequence ID" value="MCL1635957.1"/>
    <property type="molecule type" value="Genomic_DNA"/>
</dbReference>
<evidence type="ECO:0000256" key="1">
    <source>
        <dbReference type="SAM" id="Phobius"/>
    </source>
</evidence>
<sequence>MAVTAQPKRRDNPWVLIATIAACVLIIATAIWTFAGFMLDVLRGTEPYLHGMSAMRSNAQVVEALGAPIEAGRFFEGNISVSGHRGDARYAVPIHGPKSTATLHIAAHSENGVWAYPTLEVNVADGRVIDLAPAQP</sequence>
<organism evidence="2 3">
    <name type="scientific">Luteimonas galliterrae</name>
    <dbReference type="NCBI Taxonomy" id="2940486"/>
    <lineage>
        <taxon>Bacteria</taxon>
        <taxon>Pseudomonadati</taxon>
        <taxon>Pseudomonadota</taxon>
        <taxon>Gammaproteobacteria</taxon>
        <taxon>Lysobacterales</taxon>
        <taxon>Lysobacteraceae</taxon>
        <taxon>Luteimonas</taxon>
    </lineage>
</organism>
<comment type="caution">
    <text evidence="2">The sequence shown here is derived from an EMBL/GenBank/DDBJ whole genome shotgun (WGS) entry which is preliminary data.</text>
</comment>
<dbReference type="Proteomes" id="UP001431217">
    <property type="component" value="Unassembled WGS sequence"/>
</dbReference>
<gene>
    <name evidence="2" type="ORF">M2650_15140</name>
</gene>
<proteinExistence type="predicted"/>
<dbReference type="InterPro" id="IPR014807">
    <property type="entry name" value="Coa1"/>
</dbReference>
<reference evidence="2 3" key="1">
    <citation type="submission" date="2022-05" db="EMBL/GenBank/DDBJ databases">
        <title>Luteimonas sp. SX5, whole genome shotgun sequencing project.</title>
        <authorList>
            <person name="Zhao G."/>
            <person name="Shen L."/>
        </authorList>
    </citation>
    <scope>NUCLEOTIDE SEQUENCE [LARGE SCALE GENOMIC DNA]</scope>
    <source>
        <strain evidence="2 3">SX5</strain>
    </source>
</reference>
<evidence type="ECO:0000313" key="3">
    <source>
        <dbReference type="Proteomes" id="UP001431217"/>
    </source>
</evidence>
<keyword evidence="1" id="KW-1133">Transmembrane helix</keyword>
<accession>A0ABT0MM48</accession>
<keyword evidence="1" id="KW-0472">Membrane</keyword>
<dbReference type="Pfam" id="PF08695">
    <property type="entry name" value="Coa1"/>
    <property type="match status" value="1"/>
</dbReference>
<keyword evidence="1" id="KW-0812">Transmembrane</keyword>